<gene>
    <name evidence="2" type="ORF">H9L09_06260</name>
</gene>
<dbReference type="InterPro" id="IPR051533">
    <property type="entry name" value="WaaL-like"/>
</dbReference>
<dbReference type="Proteomes" id="UP000515947">
    <property type="component" value="Chromosome"/>
</dbReference>
<feature type="transmembrane region" description="Helical" evidence="1">
    <location>
        <begin position="50"/>
        <end position="69"/>
    </location>
</feature>
<feature type="transmembrane region" description="Helical" evidence="1">
    <location>
        <begin position="310"/>
        <end position="331"/>
    </location>
</feature>
<feature type="transmembrane region" description="Helical" evidence="1">
    <location>
        <begin position="106"/>
        <end position="133"/>
    </location>
</feature>
<keyword evidence="1" id="KW-0472">Membrane</keyword>
<dbReference type="RefSeq" id="WP_187579825.1">
    <property type="nucleotide sequence ID" value="NZ_CP060713.1"/>
</dbReference>
<feature type="transmembrane region" description="Helical" evidence="1">
    <location>
        <begin position="170"/>
        <end position="189"/>
    </location>
</feature>
<feature type="transmembrane region" description="Helical" evidence="1">
    <location>
        <begin position="218"/>
        <end position="237"/>
    </location>
</feature>
<evidence type="ECO:0000313" key="2">
    <source>
        <dbReference type="EMBL" id="QNN53981.1"/>
    </source>
</evidence>
<feature type="transmembrane region" description="Helical" evidence="1">
    <location>
        <begin position="20"/>
        <end position="38"/>
    </location>
</feature>
<dbReference type="PANTHER" id="PTHR37422">
    <property type="entry name" value="TEICHURONIC ACID BIOSYNTHESIS PROTEIN TUAE"/>
    <property type="match status" value="1"/>
</dbReference>
<dbReference type="KEGG" id="nmes:H9L09_06260"/>
<sequence length="400" mass="42567">MLLVATTFLSRMSIPVGGLNLRFEMLACLVALVGLLAFKSRERGAREVGLVGLLALWLAWLSVVSLTTSPSPADSLVIIAWLALDLVAVMFLLWSEVDVAKLALFGVRAAVVSTAVGVVCWILATLGIARFLVQVDPAYGGYAAFAGFYEANIFAGAILLWACVAQSRRLSYIVSPGLGFAVLVCAPTAALISHTRAAFVGSALLVLAVFWKNRSAVVFWFVPSAIIAASVLPATLLNSLNLDKFAELLDFSEGTGRYRAATWERALIDLRDQSAWFSGLGLNSFGQRHLDPSLPGSGQAWYLGSLPLQILYDGGLVSVALLASIALAVYWRWRSKNAAVFLAAYLVVGASTSTLWLLQTWVFVGMAIATSKFSGPASPLGTSIELGSDRGLGTDVRASV</sequence>
<feature type="transmembrane region" description="Helical" evidence="1">
    <location>
        <begin position="75"/>
        <end position="94"/>
    </location>
</feature>
<organism evidence="2 3">
    <name type="scientific">Nocardioides mesophilus</name>
    <dbReference type="NCBI Taxonomy" id="433659"/>
    <lineage>
        <taxon>Bacteria</taxon>
        <taxon>Bacillati</taxon>
        <taxon>Actinomycetota</taxon>
        <taxon>Actinomycetes</taxon>
        <taxon>Propionibacteriales</taxon>
        <taxon>Nocardioidaceae</taxon>
        <taxon>Nocardioides</taxon>
    </lineage>
</organism>
<dbReference type="PANTHER" id="PTHR37422:SF13">
    <property type="entry name" value="LIPOPOLYSACCHARIDE BIOSYNTHESIS PROTEIN PA4999-RELATED"/>
    <property type="match status" value="1"/>
</dbReference>
<name>A0A7G9REF6_9ACTN</name>
<feature type="transmembrane region" description="Helical" evidence="1">
    <location>
        <begin position="195"/>
        <end position="211"/>
    </location>
</feature>
<evidence type="ECO:0000313" key="3">
    <source>
        <dbReference type="Proteomes" id="UP000515947"/>
    </source>
</evidence>
<dbReference type="EMBL" id="CP060713">
    <property type="protein sequence ID" value="QNN53981.1"/>
    <property type="molecule type" value="Genomic_DNA"/>
</dbReference>
<dbReference type="AlphaFoldDB" id="A0A7G9REF6"/>
<keyword evidence="3" id="KW-1185">Reference proteome</keyword>
<evidence type="ECO:0000256" key="1">
    <source>
        <dbReference type="SAM" id="Phobius"/>
    </source>
</evidence>
<proteinExistence type="predicted"/>
<feature type="transmembrane region" description="Helical" evidence="1">
    <location>
        <begin position="338"/>
        <end position="358"/>
    </location>
</feature>
<protein>
    <recommendedName>
        <fullName evidence="4">O-antigen ligase family protein</fullName>
    </recommendedName>
</protein>
<keyword evidence="1" id="KW-1133">Transmembrane helix</keyword>
<keyword evidence="1" id="KW-0812">Transmembrane</keyword>
<reference evidence="2 3" key="1">
    <citation type="submission" date="2020-08" db="EMBL/GenBank/DDBJ databases">
        <title>Genome sequence of Nocardioides mesophilus KACC 16243T.</title>
        <authorList>
            <person name="Hyun D.-W."/>
            <person name="Bae J.-W."/>
        </authorList>
    </citation>
    <scope>NUCLEOTIDE SEQUENCE [LARGE SCALE GENOMIC DNA]</scope>
    <source>
        <strain evidence="2 3">KACC 16243</strain>
    </source>
</reference>
<accession>A0A7G9REF6</accession>
<evidence type="ECO:0008006" key="4">
    <source>
        <dbReference type="Google" id="ProtNLM"/>
    </source>
</evidence>
<feature type="transmembrane region" description="Helical" evidence="1">
    <location>
        <begin position="139"/>
        <end position="163"/>
    </location>
</feature>